<keyword evidence="4 9" id="KW-0560">Oxidoreductase</keyword>
<dbReference type="PANTHER" id="PTHR11431:SF75">
    <property type="entry name" value="FERRITIN"/>
    <property type="match status" value="1"/>
</dbReference>
<dbReference type="GO" id="GO:0006879">
    <property type="term" value="P:intracellular iron ion homeostasis"/>
    <property type="evidence" value="ECO:0007669"/>
    <property type="project" value="UniProtKB-KW"/>
</dbReference>
<dbReference type="GO" id="GO:0004322">
    <property type="term" value="F:ferroxidase activity"/>
    <property type="evidence" value="ECO:0007669"/>
    <property type="project" value="UniProtKB-EC"/>
</dbReference>
<feature type="binding site" evidence="8">
    <location>
        <position position="105"/>
    </location>
    <ligand>
        <name>Fe cation</name>
        <dbReference type="ChEBI" id="CHEBI:24875"/>
        <label>1</label>
    </ligand>
</feature>
<dbReference type="InterPro" id="IPR001519">
    <property type="entry name" value="Ferritin"/>
</dbReference>
<comment type="function">
    <text evidence="9">Stores iron in a soluble, non-toxic, readily available form. Important for iron homeostasis. Iron is taken up in the ferrous form and deposited as ferric hydroxides after oxidation.</text>
</comment>
<dbReference type="FunFam" id="1.20.1260.10:FF:000002">
    <property type="entry name" value="Ferritin, mitochondrial"/>
    <property type="match status" value="1"/>
</dbReference>
<dbReference type="CDD" id="cd01056">
    <property type="entry name" value="Euk_Ferritin"/>
    <property type="match status" value="1"/>
</dbReference>
<dbReference type="InterPro" id="IPR009078">
    <property type="entry name" value="Ferritin-like_SF"/>
</dbReference>
<protein>
    <recommendedName>
        <fullName evidence="9">Ferritin</fullName>
        <ecNumber evidence="9">1.16.3.1</ecNumber>
    </recommendedName>
</protein>
<evidence type="ECO:0000256" key="3">
    <source>
        <dbReference type="ARBA" id="ARBA00022723"/>
    </source>
</evidence>
<feature type="domain" description="Ferritin-like diiron" evidence="10">
    <location>
        <begin position="8"/>
        <end position="157"/>
    </location>
</feature>
<evidence type="ECO:0000256" key="4">
    <source>
        <dbReference type="ARBA" id="ARBA00023002"/>
    </source>
</evidence>
<name>A0A067XI81_9BIVA</name>
<dbReference type="PANTHER" id="PTHR11431">
    <property type="entry name" value="FERRITIN"/>
    <property type="match status" value="1"/>
</dbReference>
<dbReference type="Gene3D" id="1.20.1260.10">
    <property type="match status" value="1"/>
</dbReference>
<dbReference type="EC" id="1.16.3.1" evidence="9"/>
<sequence length="170" mass="19688">MSVSRPRQNFHQESEAGINKQINMELYASYCYLSMAYYFDRDDVALKGFSKFFKESSDEEREHAEKLMKYQNKRGGRVVLQPITKPERDEWGTGLEAMEAALALEKSVNQSLLDLHKIADSHGDAQMCDFLESEYLEEQVNAIKEISDRITNIKRVGSGHGEWHYDKELQ</sequence>
<comment type="similarity">
    <text evidence="1 9">Belongs to the ferritin family.</text>
</comment>
<evidence type="ECO:0000256" key="9">
    <source>
        <dbReference type="RuleBase" id="RU361145"/>
    </source>
</evidence>
<keyword evidence="3 8" id="KW-0479">Metal-binding</keyword>
<evidence type="ECO:0000256" key="7">
    <source>
        <dbReference type="ARBA" id="ARBA00047990"/>
    </source>
</evidence>
<dbReference type="AlphaFoldDB" id="A0A067XI81"/>
<dbReference type="GO" id="GO:0008199">
    <property type="term" value="F:ferric iron binding"/>
    <property type="evidence" value="ECO:0007669"/>
    <property type="project" value="InterPro"/>
</dbReference>
<comment type="catalytic activity">
    <reaction evidence="7 9">
        <text>4 Fe(2+) + O2 + 4 H(+) = 4 Fe(3+) + 2 H2O</text>
        <dbReference type="Rhea" id="RHEA:11148"/>
        <dbReference type="ChEBI" id="CHEBI:15377"/>
        <dbReference type="ChEBI" id="CHEBI:15378"/>
        <dbReference type="ChEBI" id="CHEBI:15379"/>
        <dbReference type="ChEBI" id="CHEBI:29033"/>
        <dbReference type="ChEBI" id="CHEBI:29034"/>
        <dbReference type="EC" id="1.16.3.1"/>
    </reaction>
</comment>
<evidence type="ECO:0000313" key="11">
    <source>
        <dbReference type="EMBL" id="AFX93744.1"/>
    </source>
</evidence>
<proteinExistence type="evidence at transcript level"/>
<dbReference type="SUPFAM" id="SSF47240">
    <property type="entry name" value="Ferritin-like"/>
    <property type="match status" value="1"/>
</dbReference>
<dbReference type="Pfam" id="PF00210">
    <property type="entry name" value="Ferritin"/>
    <property type="match status" value="1"/>
</dbReference>
<feature type="binding site" evidence="8">
    <location>
        <position position="139"/>
    </location>
    <ligand>
        <name>Fe cation</name>
        <dbReference type="ChEBI" id="CHEBI:24875"/>
        <label>1</label>
    </ligand>
</feature>
<comment type="function">
    <text evidence="6">Stores iron in a soluble, non-toxic, readily available form. Important for iron homeostasis. Has ferroxidase activity. Iron is taken up in the ferrous form and deposited as ferric hydroxides after oxidation.</text>
</comment>
<evidence type="ECO:0000256" key="5">
    <source>
        <dbReference type="ARBA" id="ARBA00023004"/>
    </source>
</evidence>
<evidence type="ECO:0000256" key="2">
    <source>
        <dbReference type="ARBA" id="ARBA00022434"/>
    </source>
</evidence>
<dbReference type="InterPro" id="IPR008331">
    <property type="entry name" value="Ferritin_DPS_dom"/>
</dbReference>
<dbReference type="GO" id="GO:0005737">
    <property type="term" value="C:cytoplasm"/>
    <property type="evidence" value="ECO:0007669"/>
    <property type="project" value="TreeGrafter"/>
</dbReference>
<dbReference type="InterPro" id="IPR014034">
    <property type="entry name" value="Ferritin_CS"/>
</dbReference>
<evidence type="ECO:0000256" key="8">
    <source>
        <dbReference type="PIRSR" id="PIRSR601519-1"/>
    </source>
</evidence>
<feature type="binding site" evidence="8">
    <location>
        <position position="25"/>
    </location>
    <ligand>
        <name>Fe cation</name>
        <dbReference type="ChEBI" id="CHEBI:24875"/>
        <label>1</label>
    </ligand>
</feature>
<evidence type="ECO:0000256" key="6">
    <source>
        <dbReference type="ARBA" id="ARBA00025111"/>
    </source>
</evidence>
<dbReference type="InterPro" id="IPR012347">
    <property type="entry name" value="Ferritin-like"/>
</dbReference>
<dbReference type="PROSITE" id="PS50905">
    <property type="entry name" value="FERRITIN_LIKE"/>
    <property type="match status" value="1"/>
</dbReference>
<accession>A0A067XI81</accession>
<reference evidence="11" key="1">
    <citation type="submission" date="2012-07" db="EMBL/GenBank/DDBJ databases">
        <title>Identification and characterization of four different ferritins in clam Ruditapes decussatus.</title>
        <authorList>
            <person name="Simao M.F."/>
            <person name="Leite R.B."/>
            <person name="Cancela M.L."/>
        </authorList>
    </citation>
    <scope>NUCLEOTIDE SEQUENCE</scope>
</reference>
<dbReference type="InterPro" id="IPR009040">
    <property type="entry name" value="Ferritin-like_diiron"/>
</dbReference>
<evidence type="ECO:0000259" key="10">
    <source>
        <dbReference type="PROSITE" id="PS50905"/>
    </source>
</evidence>
<dbReference type="EMBL" id="JX426098">
    <property type="protein sequence ID" value="AFX93744.1"/>
    <property type="molecule type" value="mRNA"/>
</dbReference>
<dbReference type="GO" id="GO:0008198">
    <property type="term" value="F:ferrous iron binding"/>
    <property type="evidence" value="ECO:0007669"/>
    <property type="project" value="TreeGrafter"/>
</dbReference>
<feature type="binding site" evidence="8">
    <location>
        <position position="60"/>
    </location>
    <ligand>
        <name>Fe cation</name>
        <dbReference type="ChEBI" id="CHEBI:24875"/>
        <label>1</label>
    </ligand>
</feature>
<keyword evidence="2 9" id="KW-0409">Iron storage</keyword>
<organism evidence="11">
    <name type="scientific">Ruditapes decussatus</name>
    <dbReference type="NCBI Taxonomy" id="104385"/>
    <lineage>
        <taxon>Eukaryota</taxon>
        <taxon>Metazoa</taxon>
        <taxon>Spiralia</taxon>
        <taxon>Lophotrochozoa</taxon>
        <taxon>Mollusca</taxon>
        <taxon>Bivalvia</taxon>
        <taxon>Autobranchia</taxon>
        <taxon>Heteroconchia</taxon>
        <taxon>Euheterodonta</taxon>
        <taxon>Imparidentia</taxon>
        <taxon>Neoheterodontei</taxon>
        <taxon>Venerida</taxon>
        <taxon>Veneroidea</taxon>
        <taxon>Veneridae</taxon>
        <taxon>Ruditapes</taxon>
    </lineage>
</organism>
<evidence type="ECO:0000256" key="1">
    <source>
        <dbReference type="ARBA" id="ARBA00007513"/>
    </source>
</evidence>
<dbReference type="GO" id="GO:0006826">
    <property type="term" value="P:iron ion transport"/>
    <property type="evidence" value="ECO:0007669"/>
    <property type="project" value="InterPro"/>
</dbReference>
<dbReference type="PROSITE" id="PS00204">
    <property type="entry name" value="FERRITIN_2"/>
    <property type="match status" value="1"/>
</dbReference>
<dbReference type="PROSITE" id="PS00540">
    <property type="entry name" value="FERRITIN_1"/>
    <property type="match status" value="1"/>
</dbReference>
<keyword evidence="5 8" id="KW-0408">Iron</keyword>
<feature type="binding site" evidence="8">
    <location>
        <position position="63"/>
    </location>
    <ligand>
        <name>Fe cation</name>
        <dbReference type="ChEBI" id="CHEBI:24875"/>
        <label>1</label>
    </ligand>
</feature>